<reference evidence="1 2" key="1">
    <citation type="submission" date="2021-06" db="EMBL/GenBank/DDBJ databases">
        <title>Caerostris extrusa draft genome.</title>
        <authorList>
            <person name="Kono N."/>
            <person name="Arakawa K."/>
        </authorList>
    </citation>
    <scope>NUCLEOTIDE SEQUENCE [LARGE SCALE GENOMIC DNA]</scope>
</reference>
<comment type="caution">
    <text evidence="1">The sequence shown here is derived from an EMBL/GenBank/DDBJ whole genome shotgun (WGS) entry which is preliminary data.</text>
</comment>
<gene>
    <name evidence="1" type="ORF">CEXT_339151</name>
</gene>
<sequence length="145" mass="16911">MSVTNKGYMITPSFINWLEHFSKFENPTAEKQTLLILYNPVSHISIETNTFPKSYHIHMLSLRPHNCFYKADFESKFFRPMKAYYDAAVNFWYVSHPEQVVSVYNGTEFVKIDFGTTATIKHAVQGFQTTGIYAFNRSDFQKLTL</sequence>
<evidence type="ECO:0000313" key="2">
    <source>
        <dbReference type="Proteomes" id="UP001054945"/>
    </source>
</evidence>
<dbReference type="AlphaFoldDB" id="A0AAV4SCN2"/>
<organism evidence="1 2">
    <name type="scientific">Caerostris extrusa</name>
    <name type="common">Bark spider</name>
    <name type="synonym">Caerostris bankana</name>
    <dbReference type="NCBI Taxonomy" id="172846"/>
    <lineage>
        <taxon>Eukaryota</taxon>
        <taxon>Metazoa</taxon>
        <taxon>Ecdysozoa</taxon>
        <taxon>Arthropoda</taxon>
        <taxon>Chelicerata</taxon>
        <taxon>Arachnida</taxon>
        <taxon>Araneae</taxon>
        <taxon>Araneomorphae</taxon>
        <taxon>Entelegynae</taxon>
        <taxon>Araneoidea</taxon>
        <taxon>Araneidae</taxon>
        <taxon>Caerostris</taxon>
    </lineage>
</organism>
<accession>A0AAV4SCN2</accession>
<dbReference type="EMBL" id="BPLR01009293">
    <property type="protein sequence ID" value="GIY30921.1"/>
    <property type="molecule type" value="Genomic_DNA"/>
</dbReference>
<evidence type="ECO:0000313" key="1">
    <source>
        <dbReference type="EMBL" id="GIY30921.1"/>
    </source>
</evidence>
<name>A0AAV4SCN2_CAEEX</name>
<evidence type="ECO:0008006" key="3">
    <source>
        <dbReference type="Google" id="ProtNLM"/>
    </source>
</evidence>
<proteinExistence type="predicted"/>
<dbReference type="Proteomes" id="UP001054945">
    <property type="component" value="Unassembled WGS sequence"/>
</dbReference>
<keyword evidence="2" id="KW-1185">Reference proteome</keyword>
<protein>
    <recommendedName>
        <fullName evidence="3">DDE-1 domain-containing protein</fullName>
    </recommendedName>
</protein>